<dbReference type="STRING" id="266264.Rmet_6456"/>
<sequence>MYRSNARDAALCVMNFLVRRI</sequence>
<evidence type="ECO:0000313" key="2">
    <source>
        <dbReference type="Proteomes" id="UP000002429"/>
    </source>
</evidence>
<evidence type="ECO:0000313" key="1">
    <source>
        <dbReference type="EMBL" id="ADC45071.1"/>
    </source>
</evidence>
<dbReference type="HOGENOM" id="CLU_3426659_0_0_4"/>
<protein>
    <submittedName>
        <fullName evidence="1">Uncharacterized protein</fullName>
    </submittedName>
</protein>
<dbReference type="AlphaFoldDB" id="D3DXQ1"/>
<accession>D3DXQ1</accession>
<organism evidence="1 2">
    <name type="scientific">Cupriavidus metallidurans (strain ATCC 43123 / DSM 2839 / NBRC 102507 / CH34)</name>
    <name type="common">Ralstonia metallidurans</name>
    <dbReference type="NCBI Taxonomy" id="266264"/>
    <lineage>
        <taxon>Bacteria</taxon>
        <taxon>Pseudomonadati</taxon>
        <taxon>Pseudomonadota</taxon>
        <taxon>Betaproteobacteria</taxon>
        <taxon>Burkholderiales</taxon>
        <taxon>Burkholderiaceae</taxon>
        <taxon>Cupriavidus</taxon>
    </lineage>
</organism>
<proteinExistence type="predicted"/>
<name>D3DXQ1_CUPMC</name>
<dbReference type="KEGG" id="rme:Rmet_6456"/>
<keyword evidence="2" id="KW-1185">Reference proteome</keyword>
<reference evidence="2" key="1">
    <citation type="journal article" date="2010" name="PLoS ONE">
        <title>The complete genome sequence of Cupriavidus metallidurans strain CH34, a master survivalist in harsh and anthropogenic environments.</title>
        <authorList>
            <person name="Janssen P.J."/>
            <person name="Van Houdt R."/>
            <person name="Moors H."/>
            <person name="Monsieurs P."/>
            <person name="Morin N."/>
            <person name="Michaux A."/>
            <person name="Benotmane M.A."/>
            <person name="Leys N."/>
            <person name="Vallaeys T."/>
            <person name="Lapidus A."/>
            <person name="Monchy S."/>
            <person name="Medigue C."/>
            <person name="Taghavi S."/>
            <person name="McCorkle S."/>
            <person name="Dunn J."/>
            <person name="van der Lelie D."/>
            <person name="Mergeay M."/>
        </authorList>
    </citation>
    <scope>NUCLEOTIDE SEQUENCE [LARGE SCALE GENOMIC DNA]</scope>
    <source>
        <strain evidence="2">ATCC 43123 / DSM 2839 / NBRC 102507 / CH34</strain>
    </source>
</reference>
<gene>
    <name evidence="1" type="ordered locus">Rmet_6456</name>
</gene>
<dbReference type="EMBL" id="CP000352">
    <property type="protein sequence ID" value="ADC45071.1"/>
    <property type="molecule type" value="Genomic_DNA"/>
</dbReference>
<dbReference type="Proteomes" id="UP000002429">
    <property type="component" value="Chromosome"/>
</dbReference>